<name>A0A7W8M8J7_9BURK</name>
<evidence type="ECO:0000313" key="3">
    <source>
        <dbReference type="Proteomes" id="UP000532440"/>
    </source>
</evidence>
<accession>A0A7W8M8J7</accession>
<dbReference type="SMART" id="SM00342">
    <property type="entry name" value="HTH_ARAC"/>
    <property type="match status" value="1"/>
</dbReference>
<dbReference type="GO" id="GO:0003700">
    <property type="term" value="F:DNA-binding transcription factor activity"/>
    <property type="evidence" value="ECO:0007669"/>
    <property type="project" value="InterPro"/>
</dbReference>
<dbReference type="PANTHER" id="PTHR43436:SF1">
    <property type="entry name" value="TRANSCRIPTIONAL REGULATORY PROTEIN"/>
    <property type="match status" value="1"/>
</dbReference>
<dbReference type="PANTHER" id="PTHR43436">
    <property type="entry name" value="ARAC-FAMILY TRANSCRIPTIONAL REGULATOR"/>
    <property type="match status" value="1"/>
</dbReference>
<reference evidence="2 3" key="1">
    <citation type="submission" date="2020-08" db="EMBL/GenBank/DDBJ databases">
        <title>Genomic Encyclopedia of Type Strains, Phase IV (KMG-IV): sequencing the most valuable type-strain genomes for metagenomic binning, comparative biology and taxonomic classification.</title>
        <authorList>
            <person name="Goeker M."/>
        </authorList>
    </citation>
    <scope>NUCLEOTIDE SEQUENCE [LARGE SCALE GENOMIC DNA]</scope>
    <source>
        <strain evidence="2 3">DSM 29781</strain>
    </source>
</reference>
<dbReference type="PROSITE" id="PS01124">
    <property type="entry name" value="HTH_ARAC_FAMILY_2"/>
    <property type="match status" value="1"/>
</dbReference>
<dbReference type="AlphaFoldDB" id="A0A7W8M8J7"/>
<dbReference type="GO" id="GO:0043565">
    <property type="term" value="F:sequence-specific DNA binding"/>
    <property type="evidence" value="ECO:0007669"/>
    <property type="project" value="InterPro"/>
</dbReference>
<keyword evidence="2" id="KW-0238">DNA-binding</keyword>
<sequence length="287" mass="31067">MAQILTRARSGAAMRSSVRAGKVMILGRDRVAYAGLLGEPTVRNFGCLTVYSALASPLKVLAQGGSFQAAGMAVVPPYVPHRVSTRDRMIGVLMIEPESVDPDGLPGWLAGAQAREVTDPVAARVRDSFLGLVRGDYGRDLTGVDTDQLFLGRTFEPRALDPRIAAIVGRICGSPHGQLSAEESALLTELSFSRFLHLFRAEVGATFRGFRAWKRARSFLRYANGTASLTDLALEIGYPDSTHFSHTIRQVYGLRPKDIFAGSRDLSIVRQDVERLAPPMGAPAAAR</sequence>
<organism evidence="2 3">
    <name type="scientific">Quisquiliibacterium transsilvanicum</name>
    <dbReference type="NCBI Taxonomy" id="1549638"/>
    <lineage>
        <taxon>Bacteria</taxon>
        <taxon>Pseudomonadati</taxon>
        <taxon>Pseudomonadota</taxon>
        <taxon>Betaproteobacteria</taxon>
        <taxon>Burkholderiales</taxon>
        <taxon>Burkholderiaceae</taxon>
        <taxon>Quisquiliibacterium</taxon>
    </lineage>
</organism>
<comment type="caution">
    <text evidence="2">The sequence shown here is derived from an EMBL/GenBank/DDBJ whole genome shotgun (WGS) entry which is preliminary data.</text>
</comment>
<dbReference type="Gene3D" id="1.10.10.60">
    <property type="entry name" value="Homeodomain-like"/>
    <property type="match status" value="1"/>
</dbReference>
<dbReference type="Proteomes" id="UP000532440">
    <property type="component" value="Unassembled WGS sequence"/>
</dbReference>
<evidence type="ECO:0000259" key="1">
    <source>
        <dbReference type="PROSITE" id="PS01124"/>
    </source>
</evidence>
<dbReference type="InterPro" id="IPR018060">
    <property type="entry name" value="HTH_AraC"/>
</dbReference>
<proteinExistence type="predicted"/>
<dbReference type="EMBL" id="JACHGB010000003">
    <property type="protein sequence ID" value="MBB5271722.1"/>
    <property type="molecule type" value="Genomic_DNA"/>
</dbReference>
<feature type="domain" description="HTH araC/xylS-type" evidence="1">
    <location>
        <begin position="165"/>
        <end position="262"/>
    </location>
</feature>
<protein>
    <submittedName>
        <fullName evidence="2">AraC-like DNA-binding protein</fullName>
    </submittedName>
</protein>
<dbReference type="RefSeq" id="WP_183966358.1">
    <property type="nucleotide sequence ID" value="NZ_BAABEW010000001.1"/>
</dbReference>
<dbReference type="Pfam" id="PF12833">
    <property type="entry name" value="HTH_18"/>
    <property type="match status" value="1"/>
</dbReference>
<keyword evidence="3" id="KW-1185">Reference proteome</keyword>
<gene>
    <name evidence="2" type="ORF">HNQ70_001732</name>
</gene>
<evidence type="ECO:0000313" key="2">
    <source>
        <dbReference type="EMBL" id="MBB5271722.1"/>
    </source>
</evidence>